<proteinExistence type="predicted"/>
<dbReference type="SUPFAM" id="SSF54427">
    <property type="entry name" value="NTF2-like"/>
    <property type="match status" value="1"/>
</dbReference>
<comment type="caution">
    <text evidence="3">The sequence shown here is derived from an EMBL/GenBank/DDBJ whole genome shotgun (WGS) entry which is preliminary data.</text>
</comment>
<keyword evidence="4" id="KW-1185">Reference proteome</keyword>
<accession>A0A367GP46</accession>
<evidence type="ECO:0000256" key="1">
    <source>
        <dbReference type="SAM" id="SignalP"/>
    </source>
</evidence>
<dbReference type="InterPro" id="IPR032710">
    <property type="entry name" value="NTF2-like_dom_sf"/>
</dbReference>
<feature type="domain" description="DUF4440" evidence="2">
    <location>
        <begin position="26"/>
        <end position="133"/>
    </location>
</feature>
<organism evidence="3 4">
    <name type="scientific">Mucilaginibacter hurinus</name>
    <dbReference type="NCBI Taxonomy" id="2201324"/>
    <lineage>
        <taxon>Bacteria</taxon>
        <taxon>Pseudomonadati</taxon>
        <taxon>Bacteroidota</taxon>
        <taxon>Sphingobacteriia</taxon>
        <taxon>Sphingobacteriales</taxon>
        <taxon>Sphingobacteriaceae</taxon>
        <taxon>Mucilaginibacter</taxon>
    </lineage>
</organism>
<dbReference type="InterPro" id="IPR027843">
    <property type="entry name" value="DUF4440"/>
</dbReference>
<dbReference type="Pfam" id="PF14534">
    <property type="entry name" value="DUF4440"/>
    <property type="match status" value="1"/>
</dbReference>
<reference evidence="3 4" key="1">
    <citation type="submission" date="2018-05" db="EMBL/GenBank/DDBJ databases">
        <title>Mucilaginibacter hurinus sp. nov., isolated from briquette warehouse soil.</title>
        <authorList>
            <person name="Choi L."/>
        </authorList>
    </citation>
    <scope>NUCLEOTIDE SEQUENCE [LARGE SCALE GENOMIC DNA]</scope>
    <source>
        <strain evidence="3 4">ZR32</strain>
    </source>
</reference>
<dbReference type="RefSeq" id="WP_114005164.1">
    <property type="nucleotide sequence ID" value="NZ_QGDC01000005.1"/>
</dbReference>
<gene>
    <name evidence="3" type="ORF">DJ568_10180</name>
</gene>
<name>A0A367GP46_9SPHI</name>
<feature type="chain" id="PRO_5016966881" evidence="1">
    <location>
        <begin position="20"/>
        <end position="140"/>
    </location>
</feature>
<dbReference type="Proteomes" id="UP000253209">
    <property type="component" value="Unassembled WGS sequence"/>
</dbReference>
<dbReference type="Gene3D" id="3.10.450.50">
    <property type="match status" value="1"/>
</dbReference>
<evidence type="ECO:0000313" key="4">
    <source>
        <dbReference type="Proteomes" id="UP000253209"/>
    </source>
</evidence>
<protein>
    <submittedName>
        <fullName evidence="3">DUF4440 domain-containing protein</fullName>
    </submittedName>
</protein>
<dbReference type="OrthoDB" id="120856at2"/>
<sequence length="140" mass="15998">MKILLLSCFLCVSAMLTKAQDNRDILSVLETQSVAWNRGDLDGFMSFYAKSDSLLFVGKRGPVYGWQKIYDRYKSSYPDKEAMGALRYNIINIKFIDNKNVFVLGGWEVKSNNNTLEGYFTLMMQQIDGLWKIVSDHTSG</sequence>
<feature type="signal peptide" evidence="1">
    <location>
        <begin position="1"/>
        <end position="19"/>
    </location>
</feature>
<evidence type="ECO:0000259" key="2">
    <source>
        <dbReference type="Pfam" id="PF14534"/>
    </source>
</evidence>
<dbReference type="AlphaFoldDB" id="A0A367GP46"/>
<dbReference type="EMBL" id="QGDC01000005">
    <property type="protein sequence ID" value="RCH54838.1"/>
    <property type="molecule type" value="Genomic_DNA"/>
</dbReference>
<evidence type="ECO:0000313" key="3">
    <source>
        <dbReference type="EMBL" id="RCH54838.1"/>
    </source>
</evidence>
<keyword evidence="1" id="KW-0732">Signal</keyword>